<dbReference type="Proteomes" id="UP000321769">
    <property type="component" value="Unassembled WGS sequence"/>
</dbReference>
<dbReference type="GO" id="GO:0016491">
    <property type="term" value="F:oxidoreductase activity"/>
    <property type="evidence" value="ECO:0007669"/>
    <property type="project" value="UniProtKB-KW"/>
</dbReference>
<keyword evidence="6" id="KW-1185">Reference proteome</keyword>
<dbReference type="CDD" id="cd05233">
    <property type="entry name" value="SDR_c"/>
    <property type="match status" value="1"/>
</dbReference>
<evidence type="ECO:0000256" key="2">
    <source>
        <dbReference type="ARBA" id="ARBA00023002"/>
    </source>
</evidence>
<dbReference type="InterPro" id="IPR057326">
    <property type="entry name" value="KR_dom"/>
</dbReference>
<gene>
    <name evidence="5" type="ORF">AFL01nite_21740</name>
</gene>
<dbReference type="Pfam" id="PF00106">
    <property type="entry name" value="adh_short"/>
    <property type="match status" value="1"/>
</dbReference>
<dbReference type="PANTHER" id="PTHR44196:SF1">
    <property type="entry name" value="DEHYDROGENASE_REDUCTASE SDR FAMILY MEMBER 7B"/>
    <property type="match status" value="1"/>
</dbReference>
<reference evidence="5 6" key="1">
    <citation type="submission" date="2019-07" db="EMBL/GenBank/DDBJ databases">
        <title>Whole genome shotgun sequence of Aeromicrobium flavum NBRC 107625.</title>
        <authorList>
            <person name="Hosoyama A."/>
            <person name="Uohara A."/>
            <person name="Ohji S."/>
            <person name="Ichikawa N."/>
        </authorList>
    </citation>
    <scope>NUCLEOTIDE SEQUENCE [LARGE SCALE GENOMIC DNA]</scope>
    <source>
        <strain evidence="5 6">NBRC 107625</strain>
    </source>
</reference>
<protein>
    <submittedName>
        <fullName evidence="5">Short-chain type dehydrogenase/reductase</fullName>
    </submittedName>
</protein>
<evidence type="ECO:0000259" key="4">
    <source>
        <dbReference type="SMART" id="SM00822"/>
    </source>
</evidence>
<dbReference type="OrthoDB" id="4690547at2"/>
<dbReference type="SUPFAM" id="SSF51735">
    <property type="entry name" value="NAD(P)-binding Rossmann-fold domains"/>
    <property type="match status" value="1"/>
</dbReference>
<evidence type="ECO:0000256" key="1">
    <source>
        <dbReference type="ARBA" id="ARBA00006484"/>
    </source>
</evidence>
<evidence type="ECO:0000313" key="6">
    <source>
        <dbReference type="Proteomes" id="UP000321769"/>
    </source>
</evidence>
<dbReference type="SMART" id="SM00822">
    <property type="entry name" value="PKS_KR"/>
    <property type="match status" value="1"/>
</dbReference>
<dbReference type="RefSeq" id="WP_146827717.1">
    <property type="nucleotide sequence ID" value="NZ_BAAAYQ010000001.1"/>
</dbReference>
<feature type="domain" description="Ketoreductase" evidence="4">
    <location>
        <begin position="7"/>
        <end position="193"/>
    </location>
</feature>
<proteinExistence type="inferred from homology"/>
<accession>A0A512HWM3</accession>
<dbReference type="InterPro" id="IPR036291">
    <property type="entry name" value="NAD(P)-bd_dom_sf"/>
</dbReference>
<dbReference type="GO" id="GO:0016020">
    <property type="term" value="C:membrane"/>
    <property type="evidence" value="ECO:0007669"/>
    <property type="project" value="TreeGrafter"/>
</dbReference>
<name>A0A512HWM3_9ACTN</name>
<dbReference type="InterPro" id="IPR002347">
    <property type="entry name" value="SDR_fam"/>
</dbReference>
<dbReference type="Gene3D" id="3.40.50.720">
    <property type="entry name" value="NAD(P)-binding Rossmann-like Domain"/>
    <property type="match status" value="1"/>
</dbReference>
<dbReference type="PANTHER" id="PTHR44196">
    <property type="entry name" value="DEHYDROGENASE/REDUCTASE SDR FAMILY MEMBER 7B"/>
    <property type="match status" value="1"/>
</dbReference>
<comment type="caution">
    <text evidence="5">The sequence shown here is derived from an EMBL/GenBank/DDBJ whole genome shotgun (WGS) entry which is preliminary data.</text>
</comment>
<comment type="similarity">
    <text evidence="1 3">Belongs to the short-chain dehydrogenases/reductases (SDR) family.</text>
</comment>
<sequence>MTYFTGKVAVVTGAGSGIGRALALELVQRGARVAISDVDAHGLAETEHQVAAAGGEVRADHLDVTERERVLAYAADLVAHFGAVHQIYNNAGIAFTGDIEAMDFKHLERVMDVDYWGVVNGTKAFLPHLIASGDGHVVNISSVFGIISVPTQGAYNAAKFAVRGFTEALRMEMVSRGRPVKVTCVHPGGIRTNVARNAGSVDSLDHDALATSFDRVARTTPRRAAEVILNGVEKGKARVLIGADARVIDLVARVAGPHYQRLVGRFAGKAGL</sequence>
<dbReference type="PROSITE" id="PS00061">
    <property type="entry name" value="ADH_SHORT"/>
    <property type="match status" value="1"/>
</dbReference>
<dbReference type="InterPro" id="IPR020904">
    <property type="entry name" value="Sc_DH/Rdtase_CS"/>
</dbReference>
<evidence type="ECO:0000256" key="3">
    <source>
        <dbReference type="RuleBase" id="RU000363"/>
    </source>
</evidence>
<dbReference type="PRINTS" id="PR00081">
    <property type="entry name" value="GDHRDH"/>
</dbReference>
<dbReference type="EMBL" id="BJZQ01000011">
    <property type="protein sequence ID" value="GEO89847.1"/>
    <property type="molecule type" value="Genomic_DNA"/>
</dbReference>
<dbReference type="AlphaFoldDB" id="A0A512HWM3"/>
<organism evidence="5 6">
    <name type="scientific">Aeromicrobium flavum</name>
    <dbReference type="NCBI Taxonomy" id="416568"/>
    <lineage>
        <taxon>Bacteria</taxon>
        <taxon>Bacillati</taxon>
        <taxon>Actinomycetota</taxon>
        <taxon>Actinomycetes</taxon>
        <taxon>Propionibacteriales</taxon>
        <taxon>Nocardioidaceae</taxon>
        <taxon>Aeromicrobium</taxon>
    </lineage>
</organism>
<keyword evidence="2" id="KW-0560">Oxidoreductase</keyword>
<evidence type="ECO:0000313" key="5">
    <source>
        <dbReference type="EMBL" id="GEO89847.1"/>
    </source>
</evidence>
<dbReference type="PRINTS" id="PR00080">
    <property type="entry name" value="SDRFAMILY"/>
</dbReference>